<dbReference type="OrthoDB" id="7684399at2"/>
<dbReference type="RefSeq" id="WP_133361580.1">
    <property type="nucleotide sequence ID" value="NZ_SMUV01000074.1"/>
</dbReference>
<dbReference type="SUPFAM" id="SSF48452">
    <property type="entry name" value="TPR-like"/>
    <property type="match status" value="1"/>
</dbReference>
<keyword evidence="1" id="KW-0732">Signal</keyword>
<dbReference type="InterPro" id="IPR011990">
    <property type="entry name" value="TPR-like_helical_dom_sf"/>
</dbReference>
<proteinExistence type="predicted"/>
<accession>A0A4R5UPR3</accession>
<name>A0A4R5UPR3_9RHOB</name>
<evidence type="ECO:0000313" key="2">
    <source>
        <dbReference type="EMBL" id="TDK41010.1"/>
    </source>
</evidence>
<protein>
    <submittedName>
        <fullName evidence="2">DUF560 domain-containing protein</fullName>
    </submittedName>
</protein>
<gene>
    <name evidence="2" type="ORF">E1832_20090</name>
</gene>
<evidence type="ECO:0000256" key="1">
    <source>
        <dbReference type="SAM" id="SignalP"/>
    </source>
</evidence>
<comment type="caution">
    <text evidence="2">The sequence shown here is derived from an EMBL/GenBank/DDBJ whole genome shotgun (WGS) entry which is preliminary data.</text>
</comment>
<reference evidence="2 3" key="1">
    <citation type="submission" date="2019-03" db="EMBL/GenBank/DDBJ databases">
        <title>Ruegeria lutea sp. nov., a novel strain, isolated from marine sediment, the Masan Bay, South Korea.</title>
        <authorList>
            <person name="Kim J."/>
            <person name="Kim D.-Y."/>
            <person name="Lee S.-S."/>
        </authorList>
    </citation>
    <scope>NUCLEOTIDE SEQUENCE [LARGE SCALE GENOMIC DNA]</scope>
    <source>
        <strain evidence="2 3">318-1</strain>
    </source>
</reference>
<dbReference type="Proteomes" id="UP000295301">
    <property type="component" value="Unassembled WGS sequence"/>
</dbReference>
<dbReference type="AlphaFoldDB" id="A0A4R5UPR3"/>
<organism evidence="2 3">
    <name type="scientific">Antarcticimicrobium luteum</name>
    <dbReference type="NCBI Taxonomy" id="2547397"/>
    <lineage>
        <taxon>Bacteria</taxon>
        <taxon>Pseudomonadati</taxon>
        <taxon>Pseudomonadota</taxon>
        <taxon>Alphaproteobacteria</taxon>
        <taxon>Rhodobacterales</taxon>
        <taxon>Paracoccaceae</taxon>
        <taxon>Antarcticimicrobium</taxon>
    </lineage>
</organism>
<sequence>MSAMRISLTRALALLAALTVLAAPVRAPAEGLELAPDQMRLAALMALRGGDAPRALRYSQALLARDPADRTALMVHSRAARDLGRFELARTSARAAWQLAGDDAQRYSSSLLMAQALASAGHRTRAQWWLRRAVQHAPNEAAERKAIGDFRYVRARNPWATQLSFSVTPESNINNGSSARSSFLNYKLSELLFGQPVEYELGGTARALSGVETALGMTTRYRFAETDARANDLIFTADLRSYTLSAEAKSLAPTARGSDFAFATYSLGYGHRGLNLDRRGEYRVVADAGQSFYGGAEYARFARLSAGQSYRLASGDRVNLRLAGERQFGIATADSDTLRADFSYTTRILKGATLWTGATLAAAQSPSAADEFREIGLRAELTLARPVAGATLQMGLWARNRSYDISPHSPDGRQEDRLQADLTLTFDKIDYYGFNPTMQLSASRTDSNIALYDANRVGVNFGIQSAF</sequence>
<keyword evidence="3" id="KW-1185">Reference proteome</keyword>
<dbReference type="Gene3D" id="1.25.40.10">
    <property type="entry name" value="Tetratricopeptide repeat domain"/>
    <property type="match status" value="1"/>
</dbReference>
<evidence type="ECO:0000313" key="3">
    <source>
        <dbReference type="Proteomes" id="UP000295301"/>
    </source>
</evidence>
<feature type="chain" id="PRO_5020573578" evidence="1">
    <location>
        <begin position="23"/>
        <end position="467"/>
    </location>
</feature>
<dbReference type="EMBL" id="SMUV01000074">
    <property type="protein sequence ID" value="TDK41010.1"/>
    <property type="molecule type" value="Genomic_DNA"/>
</dbReference>
<feature type="signal peptide" evidence="1">
    <location>
        <begin position="1"/>
        <end position="22"/>
    </location>
</feature>